<dbReference type="KEGG" id="barh:WN72_15440"/>
<dbReference type="PROSITE" id="PS50192">
    <property type="entry name" value="T_SNARE"/>
    <property type="match status" value="1"/>
</dbReference>
<keyword evidence="2" id="KW-0997">Cell inner membrane</keyword>
<organism evidence="10 11">
    <name type="scientific">Bradyrhizobium arachidis</name>
    <dbReference type="NCBI Taxonomy" id="858423"/>
    <lineage>
        <taxon>Bacteria</taxon>
        <taxon>Pseudomonadati</taxon>
        <taxon>Pseudomonadota</taxon>
        <taxon>Alphaproteobacteria</taxon>
        <taxon>Hyphomicrobiales</taxon>
        <taxon>Nitrobacteraceae</taxon>
        <taxon>Bradyrhizobium</taxon>
    </lineage>
</organism>
<reference evidence="10 11" key="1">
    <citation type="submission" date="2018-06" db="EMBL/GenBank/DDBJ databases">
        <title>Comparative genomics of Bradyrhizobium nodulating Arachidis hypogaea.</title>
        <authorList>
            <person name="Li Y."/>
        </authorList>
    </citation>
    <scope>NUCLEOTIDE SEQUENCE [LARGE SCALE GENOMIC DNA]</scope>
    <source>
        <strain evidence="10 11">CCBAU 051107</strain>
    </source>
</reference>
<sequence>MFGRLRSARLFQLHSFHLGLRTQVLLLGVTGVLMVGVIYLAGRQIEDRSRATADRFTKLESETARLSESLLQGRELATNFLQKPTDKKVAAHDETLRAATGHLAAVEEIAAALAEDDPLRKALSFRPVIASYNTRFANVVSAQKLVGFNENDGLQGKLRAAVHSVESKLKTFDQPRLSVLMLMMRRHEKDFMLRGDEKYGDELSKRVGEFLTELGKSDLPDDAKAEIKKLIDSYKTSFLAFMAGQSTLNEEAEDLAQIYDRLRPNLETVRTAAGKRLEAVSDELTVVQRYVVWSIAVTVAVMIVVAFWFGRRLTAPLTRMVLAMEHLANGDLDRPIEQVARHDEIGKISTSLAVFHHKLLENRHMADAREQAKHDAEAQRKQGMLEIANRFEAAVGSIVNAVTAASSEIELAANGLTNTAEGTNALSATVAAASGQSSASVQSAAAACQEMVTSVGEVGRRVAQSHEVALAAVAQASRTNGQIDALSQTADRIDEVVRMISAVAGQTNLLALNATIEAARAGEAGKGFAVVASEVKALAGQTAKATDEIGRQVAQIQLATRQSVDSIKEIGGTIESMADIASSIAAAVEQQGAAARAIARDVQQAAQGASEVSTSVEDVRRGASETGAAAGQVHGAALALLDESKRLGSEVDQFLATVRAA</sequence>
<keyword evidence="2" id="KW-1003">Cell membrane</keyword>
<feature type="domain" description="Methyl-accepting transducer" evidence="7">
    <location>
        <begin position="398"/>
        <end position="627"/>
    </location>
</feature>
<evidence type="ECO:0000313" key="10">
    <source>
        <dbReference type="EMBL" id="QOZ67540.1"/>
    </source>
</evidence>
<feature type="domain" description="HAMP" evidence="9">
    <location>
        <begin position="311"/>
        <end position="364"/>
    </location>
</feature>
<dbReference type="GO" id="GO:0005886">
    <property type="term" value="C:plasma membrane"/>
    <property type="evidence" value="ECO:0007669"/>
    <property type="project" value="UniProtKB-SubCell"/>
</dbReference>
<feature type="domain" description="T-SNARE coiled-coil homology" evidence="8">
    <location>
        <begin position="557"/>
        <end position="619"/>
    </location>
</feature>
<evidence type="ECO:0000259" key="7">
    <source>
        <dbReference type="PROSITE" id="PS50111"/>
    </source>
</evidence>
<comment type="similarity">
    <text evidence="4">Belongs to the methyl-accepting chemotaxis (MCP) protein family.</text>
</comment>
<evidence type="ECO:0000256" key="4">
    <source>
        <dbReference type="ARBA" id="ARBA00029447"/>
    </source>
</evidence>
<keyword evidence="3 5" id="KW-0807">Transducer</keyword>
<dbReference type="CDD" id="cd06225">
    <property type="entry name" value="HAMP"/>
    <property type="match status" value="1"/>
</dbReference>
<dbReference type="Pfam" id="PF00672">
    <property type="entry name" value="HAMP"/>
    <property type="match status" value="1"/>
</dbReference>
<evidence type="ECO:0000256" key="5">
    <source>
        <dbReference type="PROSITE-ProRule" id="PRU00284"/>
    </source>
</evidence>
<protein>
    <submittedName>
        <fullName evidence="10">Methyl-accepting chemotaxis protein</fullName>
    </submittedName>
</protein>
<dbReference type="PROSITE" id="PS50111">
    <property type="entry name" value="CHEMOTAXIS_TRANSDUC_2"/>
    <property type="match status" value="1"/>
</dbReference>
<comment type="subcellular location">
    <subcellularLocation>
        <location evidence="1">Cell inner membrane</location>
        <topology evidence="1">Multi-pass membrane protein</topology>
    </subcellularLocation>
</comment>
<accession>A0AAE7TGI4</accession>
<dbReference type="EMBL" id="CP030050">
    <property type="protein sequence ID" value="QOZ67540.1"/>
    <property type="molecule type" value="Genomic_DNA"/>
</dbReference>
<evidence type="ECO:0000256" key="1">
    <source>
        <dbReference type="ARBA" id="ARBA00004429"/>
    </source>
</evidence>
<dbReference type="PANTHER" id="PTHR32089">
    <property type="entry name" value="METHYL-ACCEPTING CHEMOTAXIS PROTEIN MCPB"/>
    <property type="match status" value="1"/>
</dbReference>
<dbReference type="InterPro" id="IPR003660">
    <property type="entry name" value="HAMP_dom"/>
</dbReference>
<dbReference type="Gene3D" id="6.10.340.10">
    <property type="match status" value="1"/>
</dbReference>
<keyword evidence="6" id="KW-0472">Membrane</keyword>
<keyword evidence="6" id="KW-1133">Transmembrane helix</keyword>
<evidence type="ECO:0000259" key="9">
    <source>
        <dbReference type="PROSITE" id="PS50885"/>
    </source>
</evidence>
<dbReference type="Proteomes" id="UP000594015">
    <property type="component" value="Chromosome"/>
</dbReference>
<dbReference type="Pfam" id="PF00015">
    <property type="entry name" value="MCPsignal"/>
    <property type="match status" value="1"/>
</dbReference>
<dbReference type="InterPro" id="IPR032255">
    <property type="entry name" value="HBM"/>
</dbReference>
<evidence type="ECO:0000313" key="11">
    <source>
        <dbReference type="Proteomes" id="UP000594015"/>
    </source>
</evidence>
<dbReference type="SUPFAM" id="SSF58104">
    <property type="entry name" value="Methyl-accepting chemotaxis protein (MCP) signaling domain"/>
    <property type="match status" value="1"/>
</dbReference>
<evidence type="ECO:0000256" key="6">
    <source>
        <dbReference type="SAM" id="Phobius"/>
    </source>
</evidence>
<dbReference type="InterPro" id="IPR000727">
    <property type="entry name" value="T_SNARE_dom"/>
</dbReference>
<feature type="transmembrane region" description="Helical" evidence="6">
    <location>
        <begin position="20"/>
        <end position="42"/>
    </location>
</feature>
<dbReference type="GO" id="GO:0007165">
    <property type="term" value="P:signal transduction"/>
    <property type="evidence" value="ECO:0007669"/>
    <property type="project" value="UniProtKB-KW"/>
</dbReference>
<dbReference type="PANTHER" id="PTHR32089:SF112">
    <property type="entry name" value="LYSOZYME-LIKE PROTEIN-RELATED"/>
    <property type="match status" value="1"/>
</dbReference>
<gene>
    <name evidence="10" type="ORF">WN72_15440</name>
</gene>
<dbReference type="AlphaFoldDB" id="A0AAE7TGI4"/>
<dbReference type="SMART" id="SM00304">
    <property type="entry name" value="HAMP"/>
    <property type="match status" value="1"/>
</dbReference>
<evidence type="ECO:0000256" key="3">
    <source>
        <dbReference type="ARBA" id="ARBA00023224"/>
    </source>
</evidence>
<dbReference type="InterPro" id="IPR004089">
    <property type="entry name" value="MCPsignal_dom"/>
</dbReference>
<feature type="transmembrane region" description="Helical" evidence="6">
    <location>
        <begin position="290"/>
        <end position="310"/>
    </location>
</feature>
<dbReference type="PROSITE" id="PS50885">
    <property type="entry name" value="HAMP"/>
    <property type="match status" value="1"/>
</dbReference>
<dbReference type="SMART" id="SM01358">
    <property type="entry name" value="HBM"/>
    <property type="match status" value="1"/>
</dbReference>
<proteinExistence type="inferred from homology"/>
<dbReference type="SMART" id="SM00283">
    <property type="entry name" value="MA"/>
    <property type="match status" value="1"/>
</dbReference>
<evidence type="ECO:0000256" key="2">
    <source>
        <dbReference type="ARBA" id="ARBA00022519"/>
    </source>
</evidence>
<evidence type="ECO:0000259" key="8">
    <source>
        <dbReference type="PROSITE" id="PS50192"/>
    </source>
</evidence>
<dbReference type="Gene3D" id="1.10.287.950">
    <property type="entry name" value="Methyl-accepting chemotaxis protein"/>
    <property type="match status" value="1"/>
</dbReference>
<keyword evidence="6" id="KW-0812">Transmembrane</keyword>
<name>A0AAE7TGI4_9BRAD</name>